<evidence type="ECO:0000313" key="5">
    <source>
        <dbReference type="Proteomes" id="UP000193920"/>
    </source>
</evidence>
<comment type="caution">
    <text evidence="4">The sequence shown here is derived from an EMBL/GenBank/DDBJ whole genome shotgun (WGS) entry which is preliminary data.</text>
</comment>
<evidence type="ECO:0000313" key="4">
    <source>
        <dbReference type="EMBL" id="ORY36948.1"/>
    </source>
</evidence>
<keyword evidence="2" id="KW-1133">Transmembrane helix</keyword>
<evidence type="ECO:0008006" key="6">
    <source>
        <dbReference type="Google" id="ProtNLM"/>
    </source>
</evidence>
<evidence type="ECO:0000256" key="2">
    <source>
        <dbReference type="SAM" id="Phobius"/>
    </source>
</evidence>
<keyword evidence="2" id="KW-0472">Membrane</keyword>
<protein>
    <recommendedName>
        <fullName evidence="6">SH3 domain-containing protein</fullName>
    </recommendedName>
</protein>
<feature type="signal peptide" evidence="3">
    <location>
        <begin position="1"/>
        <end position="22"/>
    </location>
</feature>
<feature type="chain" id="PRO_5012892284" description="SH3 domain-containing protein" evidence="3">
    <location>
        <begin position="23"/>
        <end position="531"/>
    </location>
</feature>
<evidence type="ECO:0000256" key="1">
    <source>
        <dbReference type="SAM" id="MobiDB-lite"/>
    </source>
</evidence>
<keyword evidence="2" id="KW-0812">Transmembrane</keyword>
<dbReference type="SUPFAM" id="SSF50044">
    <property type="entry name" value="SH3-domain"/>
    <property type="match status" value="1"/>
</dbReference>
<dbReference type="OrthoDB" id="2142246at2759"/>
<keyword evidence="3" id="KW-0732">Signal</keyword>
<gene>
    <name evidence="4" type="ORF">LY90DRAFT_511371</name>
</gene>
<dbReference type="InterPro" id="IPR036028">
    <property type="entry name" value="SH3-like_dom_sf"/>
</dbReference>
<sequence length="531" mass="61938">MIIYKLLFFIFSVIWNNSFVKAQNDDLKDFREVRNYLFSPNNYYDVIKYEFDITPTRNVGKFDYYIFSDKGVYSLIMNETEYELWKNEYYDNWLKDPTHDLHKYISFLNTDNNKFMCKSLTAACQSSVQFPDKELYVVNVKNPTFEKSTYVFKDNFIKYKDDPTAAKLIYDPVNPPTTSSKQSTLSKYTKSSKVSSKTTKSASTKTSKKKSTPSSTNEEINENKTNSTEINRNETNKNNSTDINDINNKPNINNDISDNNKNIVDENNNNWWWWLIGGIILLCILLAMLLYGLMHHDKKDKIREANDVQNEDSLGHNNYNGNEIETKVLPYNPHHAVKRVAYNYKADDINFERDNIVEITKRYNDGWASAINPKDGKECIVPLIILEGDLSDDLSNIPYEEKSSKNILATPESLFENEYISRKDYEEMKRNDEWIKKVKLMKQVKPESTHNMIVCDNDQFKYISHPIQETKLENSIDPDSSKIINNPQSMVATLVNSNTELLNADHILEVCEEEDYEYEPEEGEIVKEEEN</sequence>
<proteinExistence type="predicted"/>
<organism evidence="4 5">
    <name type="scientific">Neocallimastix californiae</name>
    <dbReference type="NCBI Taxonomy" id="1754190"/>
    <lineage>
        <taxon>Eukaryota</taxon>
        <taxon>Fungi</taxon>
        <taxon>Fungi incertae sedis</taxon>
        <taxon>Chytridiomycota</taxon>
        <taxon>Chytridiomycota incertae sedis</taxon>
        <taxon>Neocallimastigomycetes</taxon>
        <taxon>Neocallimastigales</taxon>
        <taxon>Neocallimastigaceae</taxon>
        <taxon>Neocallimastix</taxon>
    </lineage>
</organism>
<feature type="transmembrane region" description="Helical" evidence="2">
    <location>
        <begin position="271"/>
        <end position="293"/>
    </location>
</feature>
<feature type="region of interest" description="Disordered" evidence="1">
    <location>
        <begin position="169"/>
        <end position="259"/>
    </location>
</feature>
<dbReference type="Proteomes" id="UP000193920">
    <property type="component" value="Unassembled WGS sequence"/>
</dbReference>
<dbReference type="AlphaFoldDB" id="A0A1Y2BQC5"/>
<name>A0A1Y2BQC5_9FUNG</name>
<evidence type="ECO:0000256" key="3">
    <source>
        <dbReference type="SAM" id="SignalP"/>
    </source>
</evidence>
<feature type="compositionally biased region" description="Low complexity" evidence="1">
    <location>
        <begin position="242"/>
        <end position="259"/>
    </location>
</feature>
<accession>A0A1Y2BQC5</accession>
<keyword evidence="5" id="KW-1185">Reference proteome</keyword>
<feature type="compositionally biased region" description="Low complexity" evidence="1">
    <location>
        <begin position="177"/>
        <end position="205"/>
    </location>
</feature>
<reference evidence="4 5" key="1">
    <citation type="submission" date="2016-08" db="EMBL/GenBank/DDBJ databases">
        <title>A Parts List for Fungal Cellulosomes Revealed by Comparative Genomics.</title>
        <authorList>
            <consortium name="DOE Joint Genome Institute"/>
            <person name="Haitjema C.H."/>
            <person name="Gilmore S.P."/>
            <person name="Henske J.K."/>
            <person name="Solomon K.V."/>
            <person name="De Groot R."/>
            <person name="Kuo A."/>
            <person name="Mondo S.J."/>
            <person name="Salamov A.A."/>
            <person name="Labutti K."/>
            <person name="Zhao Z."/>
            <person name="Chiniquy J."/>
            <person name="Barry K."/>
            <person name="Brewer H.M."/>
            <person name="Purvine S.O."/>
            <person name="Wright A.T."/>
            <person name="Boxma B."/>
            <person name="Van Alen T."/>
            <person name="Hackstein J.H."/>
            <person name="Baker S.E."/>
            <person name="Grigoriev I.V."/>
            <person name="O'Malley M.A."/>
        </authorList>
    </citation>
    <scope>NUCLEOTIDE SEQUENCE [LARGE SCALE GENOMIC DNA]</scope>
    <source>
        <strain evidence="4 5">G1</strain>
    </source>
</reference>
<dbReference type="EMBL" id="MCOG01000145">
    <property type="protein sequence ID" value="ORY36948.1"/>
    <property type="molecule type" value="Genomic_DNA"/>
</dbReference>